<dbReference type="InterPro" id="IPR028299">
    <property type="entry name" value="ClpA/B_CS2"/>
</dbReference>
<dbReference type="SMART" id="SM01086">
    <property type="entry name" value="ClpB_D2-small"/>
    <property type="match status" value="1"/>
</dbReference>
<dbReference type="CDD" id="cd19499">
    <property type="entry name" value="RecA-like_ClpB_Hsp104-like"/>
    <property type="match status" value="1"/>
</dbReference>
<dbReference type="InterPro" id="IPR001270">
    <property type="entry name" value="ClpA/B"/>
</dbReference>
<keyword evidence="11" id="KW-0963">Cytoplasm</keyword>
<dbReference type="EMBL" id="QUMU01000008">
    <property type="protein sequence ID" value="REG28937.1"/>
    <property type="molecule type" value="Genomic_DNA"/>
</dbReference>
<dbReference type="RefSeq" id="WP_047856532.1">
    <property type="nucleotide sequence ID" value="NZ_CP011509.1"/>
</dbReference>
<evidence type="ECO:0000256" key="10">
    <source>
        <dbReference type="RuleBase" id="RU004432"/>
    </source>
</evidence>
<dbReference type="Pfam" id="PF02861">
    <property type="entry name" value="Clp_N"/>
    <property type="match status" value="1"/>
</dbReference>
<dbReference type="Gene3D" id="3.40.50.300">
    <property type="entry name" value="P-loop containing nucleotide triphosphate hydrolases"/>
    <property type="match status" value="3"/>
</dbReference>
<dbReference type="Gene3D" id="1.10.8.60">
    <property type="match status" value="1"/>
</dbReference>
<keyword evidence="4 10" id="KW-0547">Nucleotide-binding</keyword>
<keyword evidence="5 10" id="KW-0067">ATP-binding</keyword>
<dbReference type="Pfam" id="PF00004">
    <property type="entry name" value="AAA"/>
    <property type="match status" value="1"/>
</dbReference>
<dbReference type="InterPro" id="IPR003593">
    <property type="entry name" value="AAA+_ATPase"/>
</dbReference>
<dbReference type="PRINTS" id="PR00300">
    <property type="entry name" value="CLPPROTEASEA"/>
</dbReference>
<dbReference type="GO" id="GO:0042026">
    <property type="term" value="P:protein refolding"/>
    <property type="evidence" value="ECO:0007669"/>
    <property type="project" value="UniProtKB-UniRule"/>
</dbReference>
<evidence type="ECO:0000313" key="15">
    <source>
        <dbReference type="Proteomes" id="UP000035579"/>
    </source>
</evidence>
<dbReference type="InterPro" id="IPR003959">
    <property type="entry name" value="ATPase_AAA_core"/>
</dbReference>
<evidence type="ECO:0000256" key="11">
    <source>
        <dbReference type="RuleBase" id="RU362034"/>
    </source>
</evidence>
<comment type="subcellular location">
    <subcellularLocation>
        <location evidence="11">Cytoplasm</location>
    </subcellularLocation>
</comment>
<comment type="subunit">
    <text evidence="11">Homohexamer; The oligomerization is ATP-dependent.</text>
</comment>
<dbReference type="InterPro" id="IPR018368">
    <property type="entry name" value="ClpA/B_CS1"/>
</dbReference>
<comment type="function">
    <text evidence="11">Part of a stress-induced multi-chaperone system, it is involved in the recovery of the cell from heat-induced damage, in cooperation with DnaK, DnaJ and GrpE.</text>
</comment>
<dbReference type="FunFam" id="1.10.8.60:FF:000017">
    <property type="entry name" value="ATP-dependent chaperone ClpB"/>
    <property type="match status" value="1"/>
</dbReference>
<dbReference type="PROSITE" id="PS51903">
    <property type="entry name" value="CLP_R"/>
    <property type="match status" value="1"/>
</dbReference>
<evidence type="ECO:0000256" key="4">
    <source>
        <dbReference type="ARBA" id="ARBA00022741"/>
    </source>
</evidence>
<protein>
    <recommendedName>
        <fullName evidence="2 11">Chaperone protein ClpB</fullName>
    </recommendedName>
</protein>
<dbReference type="KEGG" id="age:AA314_03757"/>
<accession>A0AAC8TF23</accession>
<dbReference type="FunFam" id="3.40.50.300:FF:000025">
    <property type="entry name" value="ATP-dependent Clp protease subunit"/>
    <property type="match status" value="1"/>
</dbReference>
<keyword evidence="6 11" id="KW-0175">Coiled coil</keyword>
<evidence type="ECO:0000256" key="8">
    <source>
        <dbReference type="ARBA" id="ARBA00026057"/>
    </source>
</evidence>
<dbReference type="GO" id="GO:0008233">
    <property type="term" value="F:peptidase activity"/>
    <property type="evidence" value="ECO:0007669"/>
    <property type="project" value="UniProtKB-KW"/>
</dbReference>
<dbReference type="SMART" id="SM00382">
    <property type="entry name" value="AAA"/>
    <property type="match status" value="2"/>
</dbReference>
<dbReference type="InterPro" id="IPR036628">
    <property type="entry name" value="Clp_N_dom_sf"/>
</dbReference>
<evidence type="ECO:0000256" key="2">
    <source>
        <dbReference type="ARBA" id="ARBA00017574"/>
    </source>
</evidence>
<keyword evidence="14" id="KW-0378">Hydrolase</keyword>
<dbReference type="PANTHER" id="PTHR11638:SF18">
    <property type="entry name" value="HEAT SHOCK PROTEIN 104"/>
    <property type="match status" value="1"/>
</dbReference>
<keyword evidence="14" id="KW-0645">Protease</keyword>
<evidence type="ECO:0000313" key="13">
    <source>
        <dbReference type="EMBL" id="AKJ02131.1"/>
    </source>
</evidence>
<dbReference type="FunFam" id="3.40.50.300:FF:000120">
    <property type="entry name" value="ATP-dependent chaperone ClpB"/>
    <property type="match status" value="1"/>
</dbReference>
<reference evidence="13 15" key="1">
    <citation type="submission" date="2015-05" db="EMBL/GenBank/DDBJ databases">
        <title>Genome assembly of Archangium gephyra DSM 2261.</title>
        <authorList>
            <person name="Sharma G."/>
            <person name="Subramanian S."/>
        </authorList>
    </citation>
    <scope>NUCLEOTIDE SEQUENCE [LARGE SCALE GENOMIC DNA]</scope>
    <source>
        <strain evidence="13 15">DSM 2261</strain>
    </source>
</reference>
<dbReference type="InterPro" id="IPR027417">
    <property type="entry name" value="P-loop_NTPase"/>
</dbReference>
<dbReference type="PROSITE" id="PS00871">
    <property type="entry name" value="CLPAB_2"/>
    <property type="match status" value="1"/>
</dbReference>
<keyword evidence="11" id="KW-0346">Stress response</keyword>
<dbReference type="CDD" id="cd00009">
    <property type="entry name" value="AAA"/>
    <property type="match status" value="1"/>
</dbReference>
<dbReference type="Proteomes" id="UP000256345">
    <property type="component" value="Unassembled WGS sequence"/>
</dbReference>
<evidence type="ECO:0000256" key="3">
    <source>
        <dbReference type="ARBA" id="ARBA00022737"/>
    </source>
</evidence>
<dbReference type="InterPro" id="IPR004176">
    <property type="entry name" value="Clp_R_N"/>
</dbReference>
<dbReference type="GO" id="GO:0005737">
    <property type="term" value="C:cytoplasm"/>
    <property type="evidence" value="ECO:0007669"/>
    <property type="project" value="UniProtKB-SubCell"/>
</dbReference>
<dbReference type="GO" id="GO:0016887">
    <property type="term" value="F:ATP hydrolysis activity"/>
    <property type="evidence" value="ECO:0007669"/>
    <property type="project" value="InterPro"/>
</dbReference>
<proteinExistence type="inferred from homology"/>
<dbReference type="GO" id="GO:0034605">
    <property type="term" value="P:cellular response to heat"/>
    <property type="evidence" value="ECO:0007669"/>
    <property type="project" value="TreeGrafter"/>
</dbReference>
<name>A0AAC8TF23_9BACT</name>
<dbReference type="GO" id="GO:0006508">
    <property type="term" value="P:proteolysis"/>
    <property type="evidence" value="ECO:0007669"/>
    <property type="project" value="UniProtKB-KW"/>
</dbReference>
<dbReference type="SUPFAM" id="SSF81923">
    <property type="entry name" value="Double Clp-N motif"/>
    <property type="match status" value="1"/>
</dbReference>
<feature type="domain" description="Clp R" evidence="12">
    <location>
        <begin position="3"/>
        <end position="145"/>
    </location>
</feature>
<dbReference type="InterPro" id="IPR041546">
    <property type="entry name" value="ClpA/ClpB_AAA_lid"/>
</dbReference>
<comment type="similarity">
    <text evidence="1 10">Belongs to the ClpA/ClpB family.</text>
</comment>
<sequence length="867" mass="96240">MRLDKYTVKAQEAIQEGQSLARRADNPNYEPEHLATALLGQKEGLVEPLLRKIGVDVKLFAGRLGEALQKLPRMQGGEGATLSQRLLKTFDKAEDEAKSLKDDFVASEHLLLALAQDKGAVGEVMKSSGVTRDRVLSSLKEVRGSSRVTSQDAESTYQALEKYGRDLTDAARAGKLDPVIGRDEEIRRCIQVLSRRTKNNPVLIGEPGVGKTAIVEGLARRIIDGDVPEGLKNKRLVTLDLGAMVAGAKFRGEFEERLKAVLKEVADAAGEIVLFIDELHTLVGAGKAEGSMDAGNMLKPALARGELHCIGATTLDEYRKHIEKDAALERRFQPVMVGEPSVHDTISILRGLKERYEVHHGVRIQDSALVSAANLSNRYISDRFLPDKAIDLVDEACSRLRIEIDSMPTEIDDIRRKMNQLEIEREGLRKETDPHSVERLGKIEKELAELNERFTGLKAHWDSEKKAIAGIREQKEKLEKAKNDQAAAERQGDFNKAAEIKYGVVPGLEKEIAQQNAKLAELQKSHKFLKEEVDAEDIAAVVGKWTGIPVSKLMEGEVQKLVHMEDRLANRVIGQRSAIEAVSNAVRRARSGLQDPNRPIGSFIFLGPTGVGKTETAKALAEFLFDDDSAMVRIDMSEYMEKHSVARLVGAPPGYVGYEEGGQLTEAVRRRPYTVVLFDEIEKAHPDVFNMLLQILDEGRLTDSQGRTVDFKNTVLIMTSNIGSQALQEGMAGKEELDEATRDDVMGILRQQFRPEFLNRVDEVIIFEPLRKKDIRRIVELQVARLQKLLTDKRLTLELTEKAQDVLSERGYDPTYGARPLKRAIQKYLMDPLALKVLGGEFLPGDHIMVDAGKDGLTFGKGQAKAA</sequence>
<organism evidence="13 15">
    <name type="scientific">Archangium gephyra</name>
    <dbReference type="NCBI Taxonomy" id="48"/>
    <lineage>
        <taxon>Bacteria</taxon>
        <taxon>Pseudomonadati</taxon>
        <taxon>Myxococcota</taxon>
        <taxon>Myxococcia</taxon>
        <taxon>Myxococcales</taxon>
        <taxon>Cystobacterineae</taxon>
        <taxon>Archangiaceae</taxon>
        <taxon>Archangium</taxon>
    </lineage>
</organism>
<evidence type="ECO:0000256" key="6">
    <source>
        <dbReference type="ARBA" id="ARBA00023054"/>
    </source>
</evidence>
<evidence type="ECO:0000256" key="1">
    <source>
        <dbReference type="ARBA" id="ARBA00008675"/>
    </source>
</evidence>
<reference evidence="14 16" key="2">
    <citation type="submission" date="2018-08" db="EMBL/GenBank/DDBJ databases">
        <title>Genomic Encyclopedia of Archaeal and Bacterial Type Strains, Phase II (KMG-II): from individual species to whole genera.</title>
        <authorList>
            <person name="Goeker M."/>
        </authorList>
    </citation>
    <scope>NUCLEOTIDE SEQUENCE [LARGE SCALE GENOMIC DNA]</scope>
    <source>
        <strain evidence="14 16">DSM 2261</strain>
    </source>
</reference>
<dbReference type="Pfam" id="PF07724">
    <property type="entry name" value="AAA_2"/>
    <property type="match status" value="1"/>
</dbReference>
<feature type="coiled-coil region" evidence="11">
    <location>
        <begin position="411"/>
        <end position="539"/>
    </location>
</feature>
<dbReference type="NCBIfam" id="TIGR03346">
    <property type="entry name" value="chaperone_ClpB"/>
    <property type="match status" value="1"/>
</dbReference>
<dbReference type="AlphaFoldDB" id="A0AAC8TF23"/>
<dbReference type="InterPro" id="IPR050130">
    <property type="entry name" value="ClpA_ClpB"/>
</dbReference>
<evidence type="ECO:0000313" key="16">
    <source>
        <dbReference type="Proteomes" id="UP000256345"/>
    </source>
</evidence>
<dbReference type="PROSITE" id="PS00870">
    <property type="entry name" value="CLPAB_1"/>
    <property type="match status" value="1"/>
</dbReference>
<dbReference type="SUPFAM" id="SSF52540">
    <property type="entry name" value="P-loop containing nucleoside triphosphate hydrolases"/>
    <property type="match status" value="2"/>
</dbReference>
<keyword evidence="7 10" id="KW-0143">Chaperone</keyword>
<dbReference type="Gene3D" id="1.10.1780.10">
    <property type="entry name" value="Clp, N-terminal domain"/>
    <property type="match status" value="1"/>
</dbReference>
<evidence type="ECO:0000259" key="12">
    <source>
        <dbReference type="PROSITE" id="PS51903"/>
    </source>
</evidence>
<comment type="subunit">
    <text evidence="8">Homohexamer. The oligomerization is ATP-dependent.</text>
</comment>
<dbReference type="GO" id="GO:0005524">
    <property type="term" value="F:ATP binding"/>
    <property type="evidence" value="ECO:0007669"/>
    <property type="project" value="UniProtKB-UniRule"/>
</dbReference>
<evidence type="ECO:0000256" key="7">
    <source>
        <dbReference type="ARBA" id="ARBA00023186"/>
    </source>
</evidence>
<dbReference type="PANTHER" id="PTHR11638">
    <property type="entry name" value="ATP-DEPENDENT CLP PROTEASE"/>
    <property type="match status" value="1"/>
</dbReference>
<dbReference type="Pfam" id="PF10431">
    <property type="entry name" value="ClpB_D2-small"/>
    <property type="match status" value="1"/>
</dbReference>
<evidence type="ECO:0000313" key="14">
    <source>
        <dbReference type="EMBL" id="REG28937.1"/>
    </source>
</evidence>
<evidence type="ECO:0000256" key="9">
    <source>
        <dbReference type="PROSITE-ProRule" id="PRU01251"/>
    </source>
</evidence>
<dbReference type="InterPro" id="IPR017730">
    <property type="entry name" value="Chaperonin_ClpB"/>
</dbReference>
<dbReference type="InterPro" id="IPR019489">
    <property type="entry name" value="Clp_ATPase_C"/>
</dbReference>
<keyword evidence="16" id="KW-1185">Reference proteome</keyword>
<dbReference type="EMBL" id="CP011509">
    <property type="protein sequence ID" value="AKJ02131.1"/>
    <property type="molecule type" value="Genomic_DNA"/>
</dbReference>
<dbReference type="Proteomes" id="UP000035579">
    <property type="component" value="Chromosome"/>
</dbReference>
<dbReference type="Pfam" id="PF17871">
    <property type="entry name" value="AAA_lid_9"/>
    <property type="match status" value="1"/>
</dbReference>
<dbReference type="FunFam" id="3.40.50.300:FF:000010">
    <property type="entry name" value="Chaperone clpB 1, putative"/>
    <property type="match status" value="1"/>
</dbReference>
<gene>
    <name evidence="11" type="primary">clpB</name>
    <name evidence="13" type="ORF">AA314_03757</name>
    <name evidence="14" type="ORF">ATI61_108480</name>
</gene>
<keyword evidence="3 9" id="KW-0677">Repeat</keyword>
<evidence type="ECO:0000256" key="5">
    <source>
        <dbReference type="ARBA" id="ARBA00022840"/>
    </source>
</evidence>